<accession>A0A3B1AQL6</accession>
<dbReference type="InterPro" id="IPR038530">
    <property type="entry name" value="NiFe-hyd_HybE_sf"/>
</dbReference>
<gene>
    <name evidence="1" type="ORF">MNBD_GAMMA25-2573</name>
</gene>
<proteinExistence type="predicted"/>
<sequence>MNDAIRMVATLEQTFTQIYQQHMLGLPLLNNRLKVEVRGVQEYQGRTLAIIITPWMMNLLLLPAEAEDWSALQLGEKQVHSFPEKDLQFSVNEFQGLGKCQTFSLYSPMDEFVNQDHALSAAQVFIETLMVETEATDESIVDQALLGRIMRGEETAEVNLDDFALINAEESSAAAIQSAEIKVQVKKTLSRRDLLRGNFHI</sequence>
<name>A0A3B1AQL6_9ZZZZ</name>
<dbReference type="InterPro" id="IPR023994">
    <property type="entry name" value="NiFe-hyd_HybE"/>
</dbReference>
<organism evidence="1">
    <name type="scientific">hydrothermal vent metagenome</name>
    <dbReference type="NCBI Taxonomy" id="652676"/>
    <lineage>
        <taxon>unclassified sequences</taxon>
        <taxon>metagenomes</taxon>
        <taxon>ecological metagenomes</taxon>
    </lineage>
</organism>
<protein>
    <submittedName>
        <fullName evidence="1">Uncharacterized protein</fullName>
    </submittedName>
</protein>
<evidence type="ECO:0000313" key="1">
    <source>
        <dbReference type="EMBL" id="VAX06032.1"/>
    </source>
</evidence>
<dbReference type="NCBIfam" id="TIGR03993">
    <property type="entry name" value="hydrog_HybE"/>
    <property type="match status" value="1"/>
</dbReference>
<reference evidence="1" key="1">
    <citation type="submission" date="2018-06" db="EMBL/GenBank/DDBJ databases">
        <authorList>
            <person name="Zhirakovskaya E."/>
        </authorList>
    </citation>
    <scope>NUCLEOTIDE SEQUENCE</scope>
</reference>
<dbReference type="Gene3D" id="3.30.1460.40">
    <property type="entry name" value="[NiFe]-hydrogenase assembly chaperone, HybE"/>
    <property type="match status" value="1"/>
</dbReference>
<dbReference type="EMBL" id="UOFY01000005">
    <property type="protein sequence ID" value="VAX06032.1"/>
    <property type="molecule type" value="Genomic_DNA"/>
</dbReference>
<dbReference type="Pfam" id="PF11939">
    <property type="entry name" value="NiFe-hyd_HybE"/>
    <property type="match status" value="1"/>
</dbReference>
<dbReference type="AlphaFoldDB" id="A0A3B1AQL6"/>